<sequence length="222" mass="25594">MNEQNYLTMPPATQFGEFAPRYPNLWFYVSTSLVKSYGSARKLVLEELEACTYMSNDFGYYHSNEGCDGYARRRGLQPVRLEDDSRSHEHCLHLRFYYEPLKKFQPDSSDENGYFQYAASIHYEVDRPEHLHPYVDECPICGMTGEYAQYMGASIKDKNERVHDPLGVEIAVNGTIRGEKIVAFPAIVSLADKYDMRIEMVKPEREDMTTAVIARVFLDGLK</sequence>
<proteinExistence type="predicted"/>
<keyword evidence="2" id="KW-1185">Reference proteome</keyword>
<dbReference type="EMBL" id="WHOA01000127">
    <property type="protein sequence ID" value="NOU73553.1"/>
    <property type="molecule type" value="Genomic_DNA"/>
</dbReference>
<accession>A0ABX1Y0L1</accession>
<organism evidence="1 2">
    <name type="scientific">Paenibacillus phytorum</name>
    <dbReference type="NCBI Taxonomy" id="2654977"/>
    <lineage>
        <taxon>Bacteria</taxon>
        <taxon>Bacillati</taxon>
        <taxon>Bacillota</taxon>
        <taxon>Bacilli</taxon>
        <taxon>Bacillales</taxon>
        <taxon>Paenibacillaceae</taxon>
        <taxon>Paenibacillus</taxon>
    </lineage>
</organism>
<name>A0ABX1Y0L1_9BACL</name>
<evidence type="ECO:0000313" key="2">
    <source>
        <dbReference type="Proteomes" id="UP000616779"/>
    </source>
</evidence>
<protein>
    <submittedName>
        <fullName evidence="1">Uncharacterized protein</fullName>
    </submittedName>
</protein>
<dbReference type="RefSeq" id="WP_171644969.1">
    <property type="nucleotide sequence ID" value="NZ_WHOA01000127.1"/>
</dbReference>
<reference evidence="1 2" key="1">
    <citation type="submission" date="2019-10" db="EMBL/GenBank/DDBJ databases">
        <title>Description of Paenibacillus terrestris sp. nov.</title>
        <authorList>
            <person name="Carlier A."/>
            <person name="Qi S."/>
        </authorList>
    </citation>
    <scope>NUCLEOTIDE SEQUENCE [LARGE SCALE GENOMIC DNA]</scope>
    <source>
        <strain evidence="1 2">LMG 31458</strain>
    </source>
</reference>
<evidence type="ECO:0000313" key="1">
    <source>
        <dbReference type="EMBL" id="NOU73553.1"/>
    </source>
</evidence>
<dbReference type="Proteomes" id="UP000616779">
    <property type="component" value="Unassembled WGS sequence"/>
</dbReference>
<gene>
    <name evidence="1" type="ORF">GC098_19365</name>
</gene>
<comment type="caution">
    <text evidence="1">The sequence shown here is derived from an EMBL/GenBank/DDBJ whole genome shotgun (WGS) entry which is preliminary data.</text>
</comment>